<proteinExistence type="predicted"/>
<dbReference type="Proteomes" id="UP000789366">
    <property type="component" value="Unassembled WGS sequence"/>
</dbReference>
<evidence type="ECO:0000313" key="1">
    <source>
        <dbReference type="EMBL" id="CAG8720240.1"/>
    </source>
</evidence>
<name>A0ACA9PSC1_9GLOM</name>
<accession>A0ACA9PSC1</accession>
<reference evidence="1" key="1">
    <citation type="submission" date="2021-06" db="EMBL/GenBank/DDBJ databases">
        <authorList>
            <person name="Kallberg Y."/>
            <person name="Tangrot J."/>
            <person name="Rosling A."/>
        </authorList>
    </citation>
    <scope>NUCLEOTIDE SEQUENCE</scope>
    <source>
        <strain evidence="1">28 12/20/2015</strain>
    </source>
</reference>
<organism evidence="1 2">
    <name type="scientific">Cetraspora pellucida</name>
    <dbReference type="NCBI Taxonomy" id="1433469"/>
    <lineage>
        <taxon>Eukaryota</taxon>
        <taxon>Fungi</taxon>
        <taxon>Fungi incertae sedis</taxon>
        <taxon>Mucoromycota</taxon>
        <taxon>Glomeromycotina</taxon>
        <taxon>Glomeromycetes</taxon>
        <taxon>Diversisporales</taxon>
        <taxon>Gigasporaceae</taxon>
        <taxon>Cetraspora</taxon>
    </lineage>
</organism>
<evidence type="ECO:0000313" key="2">
    <source>
        <dbReference type="Proteomes" id="UP000789366"/>
    </source>
</evidence>
<keyword evidence="2" id="KW-1185">Reference proteome</keyword>
<protein>
    <submittedName>
        <fullName evidence="1">11172_t:CDS:1</fullName>
    </submittedName>
</protein>
<feature type="non-terminal residue" evidence="1">
    <location>
        <position position="45"/>
    </location>
</feature>
<gene>
    <name evidence="1" type="ORF">SPELUC_LOCUS12382</name>
</gene>
<dbReference type="EMBL" id="CAJVPW010029120">
    <property type="protein sequence ID" value="CAG8720240.1"/>
    <property type="molecule type" value="Genomic_DNA"/>
</dbReference>
<comment type="caution">
    <text evidence="1">The sequence shown here is derived from an EMBL/GenBank/DDBJ whole genome shotgun (WGS) entry which is preliminary data.</text>
</comment>
<sequence length="45" mass="5323">MSKRQNIPEQTEISNKKTQFECNLDDSQEMNILNVDEPNIRKDLD</sequence>